<protein>
    <submittedName>
        <fullName evidence="2">ATP-dependent RNA helicase</fullName>
    </submittedName>
</protein>
<dbReference type="WBParaSite" id="JU765_v2.g7679.t1">
    <property type="protein sequence ID" value="JU765_v2.g7679.t1"/>
    <property type="gene ID" value="JU765_v2.g7679"/>
</dbReference>
<name>A0AC34RJT7_9BILA</name>
<accession>A0AC34RJT7</accession>
<proteinExistence type="predicted"/>
<evidence type="ECO:0000313" key="1">
    <source>
        <dbReference type="Proteomes" id="UP000887576"/>
    </source>
</evidence>
<reference evidence="2" key="1">
    <citation type="submission" date="2022-11" db="UniProtKB">
        <authorList>
            <consortium name="WormBaseParasite"/>
        </authorList>
    </citation>
    <scope>IDENTIFICATION</scope>
</reference>
<sequence length="351" mass="40302">MGKKNFKKFTKPKEKIIVDDQNVNLPFEGEDEFNIEDMIEEINPNDVVIVESNGNKKRRYEKIKDLKAKEADNGPKKKKNKKDEQLKTSETDEEKSDQSDVEEDKSDKKKPDGAKDKKKKRRRSKKADKKKEADAANKDKVQKSEKVEKAEEEKGDNINQNGKNEESIETEKVEKDKFDENDVSEKPKSGKKPGVVDPSTLDLDMSAWDEFYLPSQVMDGLRKMRYTKPTEIQEKVLPEAITKRFDILGAAETGSGKTMAFCIPIAVRLLENEEKKGLRSLILAPTRELVMQIYKEMQRLLEFTPFNVIPVIGGINEQKQERLLKWNPEVIVATPGRFWALCESNAFLKSF</sequence>
<organism evidence="1 2">
    <name type="scientific">Panagrolaimus sp. JU765</name>
    <dbReference type="NCBI Taxonomy" id="591449"/>
    <lineage>
        <taxon>Eukaryota</taxon>
        <taxon>Metazoa</taxon>
        <taxon>Ecdysozoa</taxon>
        <taxon>Nematoda</taxon>
        <taxon>Chromadorea</taxon>
        <taxon>Rhabditida</taxon>
        <taxon>Tylenchina</taxon>
        <taxon>Panagrolaimomorpha</taxon>
        <taxon>Panagrolaimoidea</taxon>
        <taxon>Panagrolaimidae</taxon>
        <taxon>Panagrolaimus</taxon>
    </lineage>
</organism>
<evidence type="ECO:0000313" key="2">
    <source>
        <dbReference type="WBParaSite" id="JU765_v2.g7679.t1"/>
    </source>
</evidence>
<dbReference type="Proteomes" id="UP000887576">
    <property type="component" value="Unplaced"/>
</dbReference>